<accession>A0A2A7MPZ5</accession>
<dbReference type="Pfam" id="PF13304">
    <property type="entry name" value="AAA_21"/>
    <property type="match status" value="1"/>
</dbReference>
<dbReference type="InterPro" id="IPR027417">
    <property type="entry name" value="P-loop_NTPase"/>
</dbReference>
<dbReference type="InterPro" id="IPR051396">
    <property type="entry name" value="Bact_Antivir_Def_Nuclease"/>
</dbReference>
<dbReference type="InterPro" id="IPR034139">
    <property type="entry name" value="TOPRIM_OLD"/>
</dbReference>
<feature type="domain" description="OLD protein-like TOPRIM" evidence="2">
    <location>
        <begin position="393"/>
        <end position="459"/>
    </location>
</feature>
<dbReference type="GO" id="GO:0006302">
    <property type="term" value="P:double-strand break repair"/>
    <property type="evidence" value="ECO:0007669"/>
    <property type="project" value="InterPro"/>
</dbReference>
<keyword evidence="3" id="KW-0378">Hydrolase</keyword>
<dbReference type="InterPro" id="IPR003959">
    <property type="entry name" value="ATPase_AAA_core"/>
</dbReference>
<name>A0A2A7MPZ5_MYCAG</name>
<dbReference type="CDD" id="cd01026">
    <property type="entry name" value="TOPRIM_OLD"/>
    <property type="match status" value="1"/>
</dbReference>
<dbReference type="Gene3D" id="3.40.50.300">
    <property type="entry name" value="P-loop containing nucleotide triphosphate hydrolases"/>
    <property type="match status" value="2"/>
</dbReference>
<dbReference type="SUPFAM" id="SSF52540">
    <property type="entry name" value="P-loop containing nucleoside triphosphate hydrolases"/>
    <property type="match status" value="1"/>
</dbReference>
<dbReference type="Pfam" id="PF20469">
    <property type="entry name" value="OLD-like_TOPRIM"/>
    <property type="match status" value="1"/>
</dbReference>
<comment type="caution">
    <text evidence="3">The sequence shown here is derived from an EMBL/GenBank/DDBJ whole genome shotgun (WGS) entry which is preliminary data.</text>
</comment>
<keyword evidence="4" id="KW-1185">Reference proteome</keyword>
<evidence type="ECO:0000313" key="3">
    <source>
        <dbReference type="EMBL" id="PEG33218.1"/>
    </source>
</evidence>
<dbReference type="AlphaFoldDB" id="A0A2A7MPZ5"/>
<gene>
    <name evidence="3" type="ORF">CQY20_31985</name>
</gene>
<proteinExistence type="predicted"/>
<dbReference type="PANTHER" id="PTHR43581:SF2">
    <property type="entry name" value="EXCINUCLEASE ATPASE SUBUNIT"/>
    <property type="match status" value="1"/>
</dbReference>
<feature type="domain" description="ATPase AAA-type core" evidence="1">
    <location>
        <begin position="29"/>
        <end position="344"/>
    </location>
</feature>
<dbReference type="Proteomes" id="UP000220914">
    <property type="component" value="Unassembled WGS sequence"/>
</dbReference>
<dbReference type="GO" id="GO:0004519">
    <property type="term" value="F:endonuclease activity"/>
    <property type="evidence" value="ECO:0007669"/>
    <property type="project" value="UniProtKB-KW"/>
</dbReference>
<keyword evidence="3" id="KW-0540">Nuclease</keyword>
<evidence type="ECO:0000259" key="2">
    <source>
        <dbReference type="Pfam" id="PF20469"/>
    </source>
</evidence>
<organism evidence="3 4">
    <name type="scientific">Mycolicibacterium agri</name>
    <name type="common">Mycobacterium agri</name>
    <dbReference type="NCBI Taxonomy" id="36811"/>
    <lineage>
        <taxon>Bacteria</taxon>
        <taxon>Bacillati</taxon>
        <taxon>Actinomycetota</taxon>
        <taxon>Actinomycetes</taxon>
        <taxon>Mycobacteriales</taxon>
        <taxon>Mycobacteriaceae</taxon>
        <taxon>Mycolicibacterium</taxon>
    </lineage>
</organism>
<evidence type="ECO:0000259" key="1">
    <source>
        <dbReference type="Pfam" id="PF13304"/>
    </source>
</evidence>
<keyword evidence="3" id="KW-0255">Endonuclease</keyword>
<evidence type="ECO:0000313" key="4">
    <source>
        <dbReference type="Proteomes" id="UP000220914"/>
    </source>
</evidence>
<protein>
    <submittedName>
        <fullName evidence="3">ATP-dependent endonuclease</fullName>
    </submittedName>
</protein>
<dbReference type="EMBL" id="PDCP01000133">
    <property type="protein sequence ID" value="PEG33218.1"/>
    <property type="molecule type" value="Genomic_DNA"/>
</dbReference>
<sequence>MVSLHFSRIEVTNFRNFRHLVIDRFPSPAVIVGENGVGKSNLLDALRLVLDPALPDSRRLLRAEDIWDGFPGGLAAGVEVTVVVELQGYDDDEDAKGLLGGCTIGTSPYTARLTYRFAPRRPANTEKEQGEATGDTQPLTSQDYDFVVFGGLDEGEDVRSIRRDVAIRILPALRDAESDLQSWRRNPLRELLEHLPLDPANLKATADAVASAVDQLTADPSIDTLQTDLGSRLDDMLGPRLSVEPTLGFTSSQPDELVRAVRLFVDADRRRAVSESSLGSANIIYLALLLEVLRRQRIDDQFVATLVAVEEPEAHLHVALQRKLFHYLLRSEPSLVLTTHSPHIAAVTPVKSFVVLRATADGSVGASTADLTLAPQQAEDLERYIDVSRAEILFAAAVILVEGLAELYVLPSLAKAAGFDLDGHGVIVASAHGTDFRPFHELLGDRGLRTPHFIVTDGDSAPNKRGRVEAGLKRAAALTPIAEHESLKERIAALPNQADADYWNQRRSICEKLETFGIFVGAETLEADVCPVFPSEMEEAFNELTTSAPARADVRNGIENETASPVDADIRAAMLSRFSARGKGRYAQRLASHLEKANLIERLNDTDPADSGTTELTTPYDNLRAGYLFRALDAVSQAIRTEPLLKFPPRGQDADEQ</sequence>
<dbReference type="OrthoDB" id="3237462at2"/>
<reference evidence="3 4" key="1">
    <citation type="submission" date="2017-10" db="EMBL/GenBank/DDBJ databases">
        <title>The new phylogeny of genus Mycobacterium.</title>
        <authorList>
            <person name="Tortoli E."/>
            <person name="Trovato A."/>
            <person name="Cirillo D.M."/>
        </authorList>
    </citation>
    <scope>NUCLEOTIDE SEQUENCE [LARGE SCALE GENOMIC DNA]</scope>
    <source>
        <strain evidence="3 4">CCUG37673</strain>
    </source>
</reference>
<dbReference type="GO" id="GO:0016887">
    <property type="term" value="F:ATP hydrolysis activity"/>
    <property type="evidence" value="ECO:0007669"/>
    <property type="project" value="InterPro"/>
</dbReference>
<dbReference type="PANTHER" id="PTHR43581">
    <property type="entry name" value="ATP/GTP PHOSPHATASE"/>
    <property type="match status" value="1"/>
</dbReference>